<evidence type="ECO:0000256" key="1">
    <source>
        <dbReference type="ARBA" id="ARBA00008857"/>
    </source>
</evidence>
<feature type="domain" description="Tyr recombinase" evidence="6">
    <location>
        <begin position="236"/>
        <end position="414"/>
    </location>
</feature>
<dbReference type="SUPFAM" id="SSF56349">
    <property type="entry name" value="DNA breaking-rejoining enzymes"/>
    <property type="match status" value="1"/>
</dbReference>
<keyword evidence="4" id="KW-0233">DNA recombination</keyword>
<feature type="domain" description="Integrase SAM-like N-terminal" evidence="7">
    <location>
        <begin position="107"/>
        <end position="157"/>
    </location>
</feature>
<evidence type="ECO:0000313" key="8">
    <source>
        <dbReference type="EMBL" id="CAB4958258.1"/>
    </source>
</evidence>
<dbReference type="Pfam" id="PF00589">
    <property type="entry name" value="Phage_integrase"/>
    <property type="match status" value="1"/>
</dbReference>
<keyword evidence="3" id="KW-0238">DNA-binding</keyword>
<name>A0A6J7KP53_9ZZZZ</name>
<dbReference type="InterPro" id="IPR010998">
    <property type="entry name" value="Integrase_recombinase_N"/>
</dbReference>
<evidence type="ECO:0000256" key="4">
    <source>
        <dbReference type="ARBA" id="ARBA00023172"/>
    </source>
</evidence>
<gene>
    <name evidence="8" type="ORF">UFOPK3879_00417</name>
</gene>
<comment type="similarity">
    <text evidence="1">Belongs to the 'phage' integrase family.</text>
</comment>
<dbReference type="InterPro" id="IPR004107">
    <property type="entry name" value="Integrase_SAM-like_N"/>
</dbReference>
<dbReference type="InterPro" id="IPR050090">
    <property type="entry name" value="Tyrosine_recombinase_XerCD"/>
</dbReference>
<protein>
    <submittedName>
        <fullName evidence="8">Unannotated protein</fullName>
    </submittedName>
</protein>
<dbReference type="GO" id="GO:0006310">
    <property type="term" value="P:DNA recombination"/>
    <property type="evidence" value="ECO:0007669"/>
    <property type="project" value="UniProtKB-KW"/>
</dbReference>
<feature type="compositionally biased region" description="Basic and acidic residues" evidence="5">
    <location>
        <begin position="21"/>
        <end position="33"/>
    </location>
</feature>
<dbReference type="EMBL" id="CAFBNR010000013">
    <property type="protein sequence ID" value="CAB4958258.1"/>
    <property type="molecule type" value="Genomic_DNA"/>
</dbReference>
<proteinExistence type="inferred from homology"/>
<dbReference type="PANTHER" id="PTHR30349">
    <property type="entry name" value="PHAGE INTEGRASE-RELATED"/>
    <property type="match status" value="1"/>
</dbReference>
<feature type="region of interest" description="Disordered" evidence="5">
    <location>
        <begin position="1"/>
        <end position="33"/>
    </location>
</feature>
<dbReference type="PANTHER" id="PTHR30349:SF64">
    <property type="entry name" value="PROPHAGE INTEGRASE INTD-RELATED"/>
    <property type="match status" value="1"/>
</dbReference>
<evidence type="ECO:0000256" key="3">
    <source>
        <dbReference type="ARBA" id="ARBA00023125"/>
    </source>
</evidence>
<dbReference type="AlphaFoldDB" id="A0A6J7KP53"/>
<dbReference type="Gene3D" id="1.10.150.130">
    <property type="match status" value="1"/>
</dbReference>
<keyword evidence="2" id="KW-0229">DNA integration</keyword>
<evidence type="ECO:0000259" key="7">
    <source>
        <dbReference type="Pfam" id="PF14659"/>
    </source>
</evidence>
<evidence type="ECO:0000256" key="5">
    <source>
        <dbReference type="SAM" id="MobiDB-lite"/>
    </source>
</evidence>
<dbReference type="GO" id="GO:0003677">
    <property type="term" value="F:DNA binding"/>
    <property type="evidence" value="ECO:0007669"/>
    <property type="project" value="UniProtKB-KW"/>
</dbReference>
<evidence type="ECO:0000259" key="6">
    <source>
        <dbReference type="Pfam" id="PF00589"/>
    </source>
</evidence>
<accession>A0A6J7KP53</accession>
<feature type="compositionally biased region" description="Basic residues" evidence="5">
    <location>
        <begin position="8"/>
        <end position="20"/>
    </location>
</feature>
<dbReference type="Gene3D" id="1.10.443.10">
    <property type="entry name" value="Intergrase catalytic core"/>
    <property type="match status" value="1"/>
</dbReference>
<organism evidence="8">
    <name type="scientific">freshwater metagenome</name>
    <dbReference type="NCBI Taxonomy" id="449393"/>
    <lineage>
        <taxon>unclassified sequences</taxon>
        <taxon>metagenomes</taxon>
        <taxon>ecological metagenomes</taxon>
    </lineage>
</organism>
<dbReference type="InterPro" id="IPR013762">
    <property type="entry name" value="Integrase-like_cat_sf"/>
</dbReference>
<dbReference type="InterPro" id="IPR002104">
    <property type="entry name" value="Integrase_catalytic"/>
</dbReference>
<evidence type="ECO:0000256" key="2">
    <source>
        <dbReference type="ARBA" id="ARBA00022908"/>
    </source>
</evidence>
<sequence>MRYSAHMAARKKPVKKATRRARNDGGLYEKHTTKLDPRSGKLVPYSYWQASRDVSVENLPPGVERKRITGTGHTAAAAKARLETNWLLYHNPQSKKATRKRGAPTLTVNELFVQWHKTLLAGAVSDLMARKYEGYFRLHILPHIGHIKLDQLDDSHLLTLFAETLPKKQKTRKSNDGTLETVGQLLSQPARRNIYMGLSNCLNWAERKRLVQGNPLRAIKAPERQDPSDNIETASENAKQLLAKLIETKNADYCRWLMQFLGLRRAERLGLAWENVRGLDTEHPTIVVKQQLARYADGSGWYIKKATKNRKERVIVLHEPFLSALRKHKKAQDKLRTSELWQPKPEFADLVFLQSNGAIITLNRDNDEWHEVLRKFGLPHWRAHLNRHITATWLAEQDPPVQMGTVFAILGHGDALGHYYAKTTQRQQNEPMRRYGQTLDQAIKRKNARK</sequence>
<dbReference type="Pfam" id="PF14659">
    <property type="entry name" value="Phage_int_SAM_3"/>
    <property type="match status" value="1"/>
</dbReference>
<dbReference type="InterPro" id="IPR011010">
    <property type="entry name" value="DNA_brk_join_enz"/>
</dbReference>
<dbReference type="GO" id="GO:0015074">
    <property type="term" value="P:DNA integration"/>
    <property type="evidence" value="ECO:0007669"/>
    <property type="project" value="UniProtKB-KW"/>
</dbReference>
<reference evidence="8" key="1">
    <citation type="submission" date="2020-05" db="EMBL/GenBank/DDBJ databases">
        <authorList>
            <person name="Chiriac C."/>
            <person name="Salcher M."/>
            <person name="Ghai R."/>
            <person name="Kavagutti S V."/>
        </authorList>
    </citation>
    <scope>NUCLEOTIDE SEQUENCE</scope>
</reference>